<protein>
    <recommendedName>
        <fullName evidence="2">NADH-quinone oxidoreductase subunit J</fullName>
        <ecNumber evidence="2">7.1.1.-</ecNumber>
    </recommendedName>
</protein>
<gene>
    <name evidence="3" type="ORF">EHQ58_12635</name>
</gene>
<dbReference type="GO" id="GO:0008137">
    <property type="term" value="F:NADH dehydrogenase (ubiquinone) activity"/>
    <property type="evidence" value="ECO:0007669"/>
    <property type="project" value="UniProtKB-UniRule"/>
</dbReference>
<feature type="transmembrane region" description="Helical" evidence="2">
    <location>
        <begin position="15"/>
        <end position="34"/>
    </location>
</feature>
<evidence type="ECO:0000313" key="4">
    <source>
        <dbReference type="Proteomes" id="UP000297693"/>
    </source>
</evidence>
<dbReference type="InterPro" id="IPR042106">
    <property type="entry name" value="Nuo/plastoQ_OxRdtase_6_NuoJ"/>
</dbReference>
<dbReference type="Pfam" id="PF00499">
    <property type="entry name" value="Oxidored_q3"/>
    <property type="match status" value="1"/>
</dbReference>
<keyword evidence="2" id="KW-1133">Transmembrane helix</keyword>
<comment type="catalytic activity">
    <reaction evidence="2">
        <text>a quinone + NADH + 5 H(+)(in) = a quinol + NAD(+) + 4 H(+)(out)</text>
        <dbReference type="Rhea" id="RHEA:57888"/>
        <dbReference type="ChEBI" id="CHEBI:15378"/>
        <dbReference type="ChEBI" id="CHEBI:24646"/>
        <dbReference type="ChEBI" id="CHEBI:57540"/>
        <dbReference type="ChEBI" id="CHEBI:57945"/>
        <dbReference type="ChEBI" id="CHEBI:132124"/>
    </reaction>
</comment>
<dbReference type="OrthoDB" id="345831at2"/>
<dbReference type="Gene3D" id="1.20.120.1200">
    <property type="entry name" value="NADH-ubiquinone/plastoquinone oxidoreductase chain 6, subunit NuoJ"/>
    <property type="match status" value="1"/>
</dbReference>
<keyword evidence="2" id="KW-0874">Quinone</keyword>
<dbReference type="Proteomes" id="UP000297693">
    <property type="component" value="Unassembled WGS sequence"/>
</dbReference>
<dbReference type="GO" id="GO:0048038">
    <property type="term" value="F:quinone binding"/>
    <property type="evidence" value="ECO:0007669"/>
    <property type="project" value="UniProtKB-UniRule"/>
</dbReference>
<dbReference type="InterPro" id="IPR001457">
    <property type="entry name" value="NADH_UbQ/plastoQ_OxRdtase_su6"/>
</dbReference>
<keyword evidence="4" id="KW-1185">Reference proteome</keyword>
<feature type="transmembrane region" description="Helical" evidence="2">
    <location>
        <begin position="172"/>
        <end position="194"/>
    </location>
</feature>
<feature type="transmembrane region" description="Helical" evidence="2">
    <location>
        <begin position="100"/>
        <end position="118"/>
    </location>
</feature>
<name>A0A4R9JYG5_9LEPT</name>
<comment type="subcellular location">
    <subcellularLocation>
        <location evidence="2">Cell membrane</location>
        <topology evidence="2">Multi-pass membrane protein</topology>
    </subcellularLocation>
</comment>
<dbReference type="EMBL" id="RQGD01000034">
    <property type="protein sequence ID" value="TGL58297.1"/>
    <property type="molecule type" value="Genomic_DNA"/>
</dbReference>
<evidence type="ECO:0000256" key="1">
    <source>
        <dbReference type="ARBA" id="ARBA00005698"/>
    </source>
</evidence>
<evidence type="ECO:0000313" key="3">
    <source>
        <dbReference type="EMBL" id="TGL58297.1"/>
    </source>
</evidence>
<dbReference type="EC" id="7.1.1.-" evidence="2"/>
<reference evidence="3" key="1">
    <citation type="journal article" date="2019" name="PLoS Negl. Trop. Dis.">
        <title>Revisiting the worldwide diversity of Leptospira species in the environment.</title>
        <authorList>
            <person name="Vincent A.T."/>
            <person name="Schiettekatte O."/>
            <person name="Bourhy P."/>
            <person name="Veyrier F.J."/>
            <person name="Picardeau M."/>
        </authorList>
    </citation>
    <scope>NUCLEOTIDE SEQUENCE [LARGE SCALE GENOMIC DNA]</scope>
    <source>
        <strain evidence="3">201702476</strain>
    </source>
</reference>
<accession>A0A4R9JYG5</accession>
<keyword evidence="2" id="KW-0520">NAD</keyword>
<feature type="transmembrane region" description="Helical" evidence="2">
    <location>
        <begin position="41"/>
        <end position="64"/>
    </location>
</feature>
<organism evidence="3 4">
    <name type="scientific">Leptospira ognonensis</name>
    <dbReference type="NCBI Taxonomy" id="2484945"/>
    <lineage>
        <taxon>Bacteria</taxon>
        <taxon>Pseudomonadati</taxon>
        <taxon>Spirochaetota</taxon>
        <taxon>Spirochaetia</taxon>
        <taxon>Leptospirales</taxon>
        <taxon>Leptospiraceae</taxon>
        <taxon>Leptospira</taxon>
    </lineage>
</organism>
<keyword evidence="2" id="KW-0472">Membrane</keyword>
<comment type="function">
    <text evidence="2">NDH-1 shuttles electrons from NADH, via FMN and iron-sulfur (Fe-S) centers, to quinones in the respiratory chain. Couples the redox reaction to proton translocation (for every two electrons transferred, four hydrogen ions are translocated across the cytoplasmic membrane), and thus conserves the redox energy in a proton gradient.</text>
</comment>
<keyword evidence="2" id="KW-0812">Transmembrane</keyword>
<evidence type="ECO:0000256" key="2">
    <source>
        <dbReference type="RuleBase" id="RU004429"/>
    </source>
</evidence>
<dbReference type="PANTHER" id="PTHR33269">
    <property type="entry name" value="NADH-UBIQUINONE OXIDOREDUCTASE CHAIN 6"/>
    <property type="match status" value="1"/>
</dbReference>
<comment type="caution">
    <text evidence="3">The sequence shown here is derived from an EMBL/GenBank/DDBJ whole genome shotgun (WGS) entry which is preliminary data.</text>
</comment>
<feature type="transmembrane region" description="Helical" evidence="2">
    <location>
        <begin position="70"/>
        <end position="88"/>
    </location>
</feature>
<dbReference type="AlphaFoldDB" id="A0A4R9JYG5"/>
<sequence>MDEFIFMNLPNTPEGFLFILFSLICIGTAISVIFQKNPVFSAVSLVFTFFSLAGIYGIMGALFIATMQVLVYAGAIMVLVVFVLMLLSQRAESLSKFLNHPIKVFFLAVFAFSFFFALQSALNTGSPYSAAEGKGYTTKETQKQYQYPITGTTTVSTEGNVAAVGAATYLEYVLPFELISLLLLIAVIGAVILAKRKLVADEAKDNIL</sequence>
<proteinExistence type="inferred from homology"/>
<comment type="similarity">
    <text evidence="1 2">Belongs to the complex I subunit 6 family.</text>
</comment>
<dbReference type="PANTHER" id="PTHR33269:SF17">
    <property type="entry name" value="NADH-UBIQUINONE OXIDOREDUCTASE CHAIN 6"/>
    <property type="match status" value="1"/>
</dbReference>
<keyword evidence="2" id="KW-1003">Cell membrane</keyword>
<dbReference type="GO" id="GO:0005886">
    <property type="term" value="C:plasma membrane"/>
    <property type="evidence" value="ECO:0007669"/>
    <property type="project" value="UniProtKB-SubCell"/>
</dbReference>